<dbReference type="FunFam" id="1.50.40.10:FF:000029">
    <property type="entry name" value="Solute carrier family 25 member 28"/>
    <property type="match status" value="1"/>
</dbReference>
<dbReference type="Pfam" id="PF00153">
    <property type="entry name" value="Mito_carr"/>
    <property type="match status" value="3"/>
</dbReference>
<dbReference type="AlphaFoldDB" id="A0A8H3IL37"/>
<dbReference type="PANTHER" id="PTHR45758">
    <property type="entry name" value="MITOFERRIN-1-RELATED"/>
    <property type="match status" value="1"/>
</dbReference>
<feature type="repeat" description="Solcar" evidence="10">
    <location>
        <begin position="213"/>
        <end position="304"/>
    </location>
</feature>
<evidence type="ECO:0000256" key="6">
    <source>
        <dbReference type="ARBA" id="ARBA00022792"/>
    </source>
</evidence>
<dbReference type="PROSITE" id="PS50920">
    <property type="entry name" value="SOLCAR"/>
    <property type="match status" value="3"/>
</dbReference>
<accession>A0A8H3IL37</accession>
<dbReference type="PRINTS" id="PR00926">
    <property type="entry name" value="MITOCARRIER"/>
</dbReference>
<name>A0A8H3IL37_9LECA</name>
<evidence type="ECO:0000256" key="7">
    <source>
        <dbReference type="ARBA" id="ARBA00022989"/>
    </source>
</evidence>
<evidence type="ECO:0000256" key="2">
    <source>
        <dbReference type="ARBA" id="ARBA00006375"/>
    </source>
</evidence>
<keyword evidence="8" id="KW-0496">Mitochondrion</keyword>
<evidence type="ECO:0000256" key="9">
    <source>
        <dbReference type="ARBA" id="ARBA00023136"/>
    </source>
</evidence>
<protein>
    <submittedName>
        <fullName evidence="12">Fe(2+) transporter</fullName>
    </submittedName>
</protein>
<keyword evidence="4 10" id="KW-0812">Transmembrane</keyword>
<dbReference type="OrthoDB" id="43906at2759"/>
<evidence type="ECO:0000256" key="3">
    <source>
        <dbReference type="ARBA" id="ARBA00022448"/>
    </source>
</evidence>
<dbReference type="GO" id="GO:0048250">
    <property type="term" value="P:iron import into the mitochondrion"/>
    <property type="evidence" value="ECO:0007669"/>
    <property type="project" value="TreeGrafter"/>
</dbReference>
<evidence type="ECO:0000256" key="11">
    <source>
        <dbReference type="RuleBase" id="RU000488"/>
    </source>
</evidence>
<dbReference type="Gene3D" id="1.50.40.10">
    <property type="entry name" value="Mitochondrial carrier domain"/>
    <property type="match status" value="1"/>
</dbReference>
<evidence type="ECO:0000256" key="8">
    <source>
        <dbReference type="ARBA" id="ARBA00023128"/>
    </source>
</evidence>
<dbReference type="InterPro" id="IPR002067">
    <property type="entry name" value="MCP"/>
</dbReference>
<keyword evidence="13" id="KW-1185">Reference proteome</keyword>
<dbReference type="InterPro" id="IPR023395">
    <property type="entry name" value="MCP_dom_sf"/>
</dbReference>
<keyword evidence="5" id="KW-0677">Repeat</keyword>
<dbReference type="EMBL" id="CAJPDS010000020">
    <property type="protein sequence ID" value="CAF9917619.1"/>
    <property type="molecule type" value="Genomic_DNA"/>
</dbReference>
<organism evidence="12 13">
    <name type="scientific">Heterodermia speciosa</name>
    <dbReference type="NCBI Taxonomy" id="116794"/>
    <lineage>
        <taxon>Eukaryota</taxon>
        <taxon>Fungi</taxon>
        <taxon>Dikarya</taxon>
        <taxon>Ascomycota</taxon>
        <taxon>Pezizomycotina</taxon>
        <taxon>Lecanoromycetes</taxon>
        <taxon>OSLEUM clade</taxon>
        <taxon>Lecanoromycetidae</taxon>
        <taxon>Caliciales</taxon>
        <taxon>Physciaceae</taxon>
        <taxon>Heterodermia</taxon>
    </lineage>
</organism>
<evidence type="ECO:0000256" key="5">
    <source>
        <dbReference type="ARBA" id="ARBA00022737"/>
    </source>
</evidence>
<dbReference type="SUPFAM" id="SSF103506">
    <property type="entry name" value="Mitochondrial carrier"/>
    <property type="match status" value="1"/>
</dbReference>
<dbReference type="InterPro" id="IPR018108">
    <property type="entry name" value="MCP_transmembrane"/>
</dbReference>
<dbReference type="GO" id="GO:0005743">
    <property type="term" value="C:mitochondrial inner membrane"/>
    <property type="evidence" value="ECO:0007669"/>
    <property type="project" value="UniProtKB-SubCell"/>
</dbReference>
<feature type="repeat" description="Solcar" evidence="10">
    <location>
        <begin position="119"/>
        <end position="203"/>
    </location>
</feature>
<dbReference type="PANTHER" id="PTHR45758:SF4">
    <property type="entry name" value="MITOFERRIN-1"/>
    <property type="match status" value="1"/>
</dbReference>
<gene>
    <name evidence="12" type="primary">MRS3/4</name>
    <name evidence="12" type="ORF">HETSPECPRED_003541</name>
</gene>
<keyword evidence="6" id="KW-0999">Mitochondrion inner membrane</keyword>
<comment type="subcellular location">
    <subcellularLocation>
        <location evidence="1">Mitochondrion inner membrane</location>
        <topology evidence="1">Multi-pass membrane protein</topology>
    </subcellularLocation>
</comment>
<keyword evidence="9 10" id="KW-0472">Membrane</keyword>
<reference evidence="12" key="1">
    <citation type="submission" date="2021-03" db="EMBL/GenBank/DDBJ databases">
        <authorList>
            <person name="Tagirdzhanova G."/>
        </authorList>
    </citation>
    <scope>NUCLEOTIDE SEQUENCE</scope>
</reference>
<evidence type="ECO:0000256" key="4">
    <source>
        <dbReference type="ARBA" id="ARBA00022692"/>
    </source>
</evidence>
<sequence length="341" mass="36673">MAGKDKDEGGDDDDFESLPPNYSLGANMLAGGFAGIAEHSVMYPFDLVKTRFQVISSSSSRSPSRMFKTVQSIIKTDGVLSLWRGLPSVVVGAGPAHAIYFATYETVKEAFGGNDELKHHPFAAAGSGACATIASDAFMNPFDVVKQRMQIKGSTYQSILHCAKTVYTKEGLTAFYASYPTTLFMSIPFAAIQIAAYDSLSRVIRPRTAPPGNHIPTHLIAGGMAGALAAGLTTPLDCIKTVLQTRGTATDAEIRSVKGIAKAATIIKHRYGFQGFFRGSWPRIITAAPSTAICWWETPSVPSALAALPSKILLTLQQELLRTGQELFHQALQRLIALRIC</sequence>
<evidence type="ECO:0000256" key="1">
    <source>
        <dbReference type="ARBA" id="ARBA00004448"/>
    </source>
</evidence>
<keyword evidence="3 11" id="KW-0813">Transport</keyword>
<feature type="repeat" description="Solcar" evidence="10">
    <location>
        <begin position="22"/>
        <end position="110"/>
    </location>
</feature>
<evidence type="ECO:0000256" key="10">
    <source>
        <dbReference type="PROSITE-ProRule" id="PRU00282"/>
    </source>
</evidence>
<evidence type="ECO:0000313" key="12">
    <source>
        <dbReference type="EMBL" id="CAF9917619.1"/>
    </source>
</evidence>
<keyword evidence="7" id="KW-1133">Transmembrane helix</keyword>
<comment type="caution">
    <text evidence="12">The sequence shown here is derived from an EMBL/GenBank/DDBJ whole genome shotgun (WGS) entry which is preliminary data.</text>
</comment>
<evidence type="ECO:0000313" key="13">
    <source>
        <dbReference type="Proteomes" id="UP000664521"/>
    </source>
</evidence>
<dbReference type="Proteomes" id="UP000664521">
    <property type="component" value="Unassembled WGS sequence"/>
</dbReference>
<proteinExistence type="inferred from homology"/>
<comment type="similarity">
    <text evidence="2 11">Belongs to the mitochondrial carrier (TC 2.A.29) family.</text>
</comment>
<dbReference type="GO" id="GO:0015093">
    <property type="term" value="F:ferrous iron transmembrane transporter activity"/>
    <property type="evidence" value="ECO:0007669"/>
    <property type="project" value="TreeGrafter"/>
</dbReference>